<protein>
    <recommendedName>
        <fullName evidence="3">AB hydrolase-1 domain-containing protein</fullName>
    </recommendedName>
</protein>
<comment type="caution">
    <text evidence="4">The sequence shown here is derived from an EMBL/GenBank/DDBJ whole genome shotgun (WGS) entry which is preliminary data.</text>
</comment>
<dbReference type="Gene3D" id="3.40.50.1820">
    <property type="entry name" value="alpha/beta hydrolase"/>
    <property type="match status" value="1"/>
</dbReference>
<dbReference type="AlphaFoldDB" id="A0AAN7JZ36"/>
<comment type="similarity">
    <text evidence="1">Belongs to the AB hydrolase superfamily.</text>
</comment>
<dbReference type="PANTHER" id="PTHR43039">
    <property type="entry name" value="ESTERASE-RELATED"/>
    <property type="match status" value="1"/>
</dbReference>
<dbReference type="GO" id="GO:0016787">
    <property type="term" value="F:hydrolase activity"/>
    <property type="evidence" value="ECO:0007669"/>
    <property type="project" value="UniProtKB-KW"/>
</dbReference>
<name>A0AAN7JZ36_9MYRT</name>
<gene>
    <name evidence="4" type="ORF">SAY87_002057</name>
</gene>
<organism evidence="4 5">
    <name type="scientific">Trapa incisa</name>
    <dbReference type="NCBI Taxonomy" id="236973"/>
    <lineage>
        <taxon>Eukaryota</taxon>
        <taxon>Viridiplantae</taxon>
        <taxon>Streptophyta</taxon>
        <taxon>Embryophyta</taxon>
        <taxon>Tracheophyta</taxon>
        <taxon>Spermatophyta</taxon>
        <taxon>Magnoliopsida</taxon>
        <taxon>eudicotyledons</taxon>
        <taxon>Gunneridae</taxon>
        <taxon>Pentapetalae</taxon>
        <taxon>rosids</taxon>
        <taxon>malvids</taxon>
        <taxon>Myrtales</taxon>
        <taxon>Lythraceae</taxon>
        <taxon>Trapa</taxon>
    </lineage>
</organism>
<dbReference type="FunFam" id="3.40.50.1820:FF:000042">
    <property type="entry name" value="probable strigolactone esterase DAD2"/>
    <property type="match status" value="1"/>
</dbReference>
<accession>A0AAN7JZ36</accession>
<keyword evidence="2" id="KW-0378">Hydrolase</keyword>
<dbReference type="InterPro" id="IPR000073">
    <property type="entry name" value="AB_hydrolase_1"/>
</dbReference>
<dbReference type="EMBL" id="JAXIOK010000015">
    <property type="protein sequence ID" value="KAK4753953.1"/>
    <property type="molecule type" value="Genomic_DNA"/>
</dbReference>
<dbReference type="InterPro" id="IPR029058">
    <property type="entry name" value="AB_hydrolase_fold"/>
</dbReference>
<evidence type="ECO:0000259" key="3">
    <source>
        <dbReference type="Pfam" id="PF00561"/>
    </source>
</evidence>
<keyword evidence="5" id="KW-1185">Reference proteome</keyword>
<sequence>MVAHSKPLAASMNAKILGSGPTTVVLAHGFGGNQSVWDKIVPPLVQSNYQVLLFDWAFSGSVEAVHSLHDPVRHASYDGFASDLVKLLEEMMVKSVALVGHSMSGMIGCLASIKRPDLFQRLVLLCASPRYVNTDDFQGGFEDSDVENLISSIESDYAAWATGFSGLVVDPNHPASADKFCKCLLQMRPEVALPLAKTVFYSDHREILRDVPVPCHIVHATKDIVVPNSVALYMQAQIGAGKSTLEMMEIEGHFPQMTAPGQLIAVLRRLLAGASDSAAVGHIGVGARCAVEL</sequence>
<reference evidence="4 5" key="1">
    <citation type="journal article" date="2023" name="Hortic Res">
        <title>Pangenome of water caltrop reveals structural variations and asymmetric subgenome divergence after allopolyploidization.</title>
        <authorList>
            <person name="Zhang X."/>
            <person name="Chen Y."/>
            <person name="Wang L."/>
            <person name="Yuan Y."/>
            <person name="Fang M."/>
            <person name="Shi L."/>
            <person name="Lu R."/>
            <person name="Comes H.P."/>
            <person name="Ma Y."/>
            <person name="Chen Y."/>
            <person name="Huang G."/>
            <person name="Zhou Y."/>
            <person name="Zheng Z."/>
            <person name="Qiu Y."/>
        </authorList>
    </citation>
    <scope>NUCLEOTIDE SEQUENCE [LARGE SCALE GENOMIC DNA]</scope>
    <source>
        <tissue evidence="4">Roots</tissue>
    </source>
</reference>
<feature type="domain" description="AB hydrolase-1" evidence="3">
    <location>
        <begin position="23"/>
        <end position="260"/>
    </location>
</feature>
<dbReference type="Proteomes" id="UP001345219">
    <property type="component" value="Chromosome 2"/>
</dbReference>
<evidence type="ECO:0000256" key="2">
    <source>
        <dbReference type="ARBA" id="ARBA00022801"/>
    </source>
</evidence>
<dbReference type="SUPFAM" id="SSF53474">
    <property type="entry name" value="alpha/beta-Hydrolases"/>
    <property type="match status" value="1"/>
</dbReference>
<dbReference type="Pfam" id="PF00561">
    <property type="entry name" value="Abhydrolase_1"/>
    <property type="match status" value="1"/>
</dbReference>
<proteinExistence type="inferred from homology"/>
<evidence type="ECO:0000313" key="5">
    <source>
        <dbReference type="Proteomes" id="UP001345219"/>
    </source>
</evidence>
<evidence type="ECO:0000313" key="4">
    <source>
        <dbReference type="EMBL" id="KAK4753953.1"/>
    </source>
</evidence>
<evidence type="ECO:0000256" key="1">
    <source>
        <dbReference type="ARBA" id="ARBA00008645"/>
    </source>
</evidence>